<proteinExistence type="predicted"/>
<sequence>MNKTFPKTNLVFFYSEGYPNDNALDLSENKQLVINAAKDNVDKISYYTPKILREGGWGKYVKEYESTGLVSANKGMSKIGFCAWRPLILLLELEKMNDGDILIYRDSNIKKYPKLADYKGIKYIADQCLSLCGFDFFVPHHDITLKNRQLTKTNVIRELGENELFSYEYPALMAGFIVIRKSAISKELLEEWLLACENDEWINGEQYGELDTEFHHFTPEQGILSVIIANWIRRNKYNIPIVYPLISIRSGRNINIINFRGDYSYLSILNKSKAIYTTNPDYLENENLNGLMSFVKTIMVNFIKKQKYQILKSYNKKFPSNKIEKKIIKIREYLGKE</sequence>
<dbReference type="Proteomes" id="UP000813876">
    <property type="component" value="Unassembled WGS sequence"/>
</dbReference>
<comment type="caution">
    <text evidence="1">The sequence shown here is derived from an EMBL/GenBank/DDBJ whole genome shotgun (WGS) entry which is preliminary data.</text>
</comment>
<organism evidence="1 2">
    <name type="scientific">Photobacterium phosphoreum</name>
    <dbReference type="NCBI Taxonomy" id="659"/>
    <lineage>
        <taxon>Bacteria</taxon>
        <taxon>Pseudomonadati</taxon>
        <taxon>Pseudomonadota</taxon>
        <taxon>Gammaproteobacteria</taxon>
        <taxon>Vibrionales</taxon>
        <taxon>Vibrionaceae</taxon>
        <taxon>Photobacterium</taxon>
    </lineage>
</organism>
<gene>
    <name evidence="1" type="ORF">GLP33_14490</name>
</gene>
<evidence type="ECO:0000313" key="2">
    <source>
        <dbReference type="Proteomes" id="UP000813876"/>
    </source>
</evidence>
<name>A0AAW4ZU83_PHOPO</name>
<dbReference type="RefSeq" id="WP_065195173.1">
    <property type="nucleotide sequence ID" value="NZ_CBCPHZ010000024.1"/>
</dbReference>
<evidence type="ECO:0008006" key="3">
    <source>
        <dbReference type="Google" id="ProtNLM"/>
    </source>
</evidence>
<dbReference type="EMBL" id="WMCP01000018">
    <property type="protein sequence ID" value="MCF2302939.1"/>
    <property type="molecule type" value="Genomic_DNA"/>
</dbReference>
<evidence type="ECO:0000313" key="1">
    <source>
        <dbReference type="EMBL" id="MCF2302939.1"/>
    </source>
</evidence>
<accession>A0AAW4ZU83</accession>
<protein>
    <recommendedName>
        <fullName evidence="3">Glycosyltransferase family 1 protein</fullName>
    </recommendedName>
</protein>
<dbReference type="GeneID" id="57353139"/>
<dbReference type="AlphaFoldDB" id="A0AAW4ZU83"/>
<reference evidence="1" key="1">
    <citation type="submission" date="2019-11" db="EMBL/GenBank/DDBJ databases">
        <title>Comparative genomics of photobacteria reveal adaptation to distinct habitats.</title>
        <authorList>
            <person name="Fuertes-Perez S."/>
            <person name="Hilgarth M."/>
            <person name="Vogel R.F."/>
        </authorList>
    </citation>
    <scope>NUCLEOTIDE SEQUENCE</scope>
    <source>
        <strain evidence="1">TMW2.2145</strain>
    </source>
</reference>